<reference evidence="8 9" key="1">
    <citation type="submission" date="2016-10" db="EMBL/GenBank/DDBJ databases">
        <authorList>
            <person name="de Groot N.N."/>
        </authorList>
    </citation>
    <scope>NUCLEOTIDE SEQUENCE [LARGE SCALE GENOMIC DNA]</scope>
    <source>
        <strain evidence="8 9">EP1-55-1</strain>
    </source>
</reference>
<evidence type="ECO:0000256" key="5">
    <source>
        <dbReference type="PROSITE-ProRule" id="PRU01248"/>
    </source>
</evidence>
<dbReference type="GO" id="GO:0006310">
    <property type="term" value="P:DNA recombination"/>
    <property type="evidence" value="ECO:0007669"/>
    <property type="project" value="UniProtKB-KW"/>
</dbReference>
<evidence type="ECO:0000259" key="6">
    <source>
        <dbReference type="PROSITE" id="PS51898"/>
    </source>
</evidence>
<dbReference type="PROSITE" id="PS51900">
    <property type="entry name" value="CB"/>
    <property type="match status" value="1"/>
</dbReference>
<dbReference type="STRING" id="223786.SAMN05216234_12230"/>
<dbReference type="InterPro" id="IPR010998">
    <property type="entry name" value="Integrase_recombinase_N"/>
</dbReference>
<dbReference type="Gene3D" id="1.10.443.10">
    <property type="entry name" value="Intergrase catalytic core"/>
    <property type="match status" value="1"/>
</dbReference>
<feature type="domain" description="Core-binding (CB)" evidence="7">
    <location>
        <begin position="79"/>
        <end position="160"/>
    </location>
</feature>
<proteinExistence type="inferred from homology"/>
<dbReference type="InterPro" id="IPR011010">
    <property type="entry name" value="DNA_brk_join_enz"/>
</dbReference>
<accession>A0A1I5QUX1</accession>
<dbReference type="InterPro" id="IPR002104">
    <property type="entry name" value="Integrase_catalytic"/>
</dbReference>
<keyword evidence="2" id="KW-0229">DNA integration</keyword>
<dbReference type="GO" id="GO:0015074">
    <property type="term" value="P:DNA integration"/>
    <property type="evidence" value="ECO:0007669"/>
    <property type="project" value="UniProtKB-KW"/>
</dbReference>
<dbReference type="InterPro" id="IPR050090">
    <property type="entry name" value="Tyrosine_recombinase_XerCD"/>
</dbReference>
<dbReference type="InterPro" id="IPR044068">
    <property type="entry name" value="CB"/>
</dbReference>
<dbReference type="AlphaFoldDB" id="A0A1I5QUX1"/>
<dbReference type="GO" id="GO:0003677">
    <property type="term" value="F:DNA binding"/>
    <property type="evidence" value="ECO:0007669"/>
    <property type="project" value="UniProtKB-UniRule"/>
</dbReference>
<dbReference type="CDD" id="cd00796">
    <property type="entry name" value="INT_Rci_Hp1_C"/>
    <property type="match status" value="1"/>
</dbReference>
<evidence type="ECO:0000256" key="3">
    <source>
        <dbReference type="ARBA" id="ARBA00023125"/>
    </source>
</evidence>
<dbReference type="SUPFAM" id="SSF56349">
    <property type="entry name" value="DNA breaking-rejoining enzymes"/>
    <property type="match status" value="1"/>
</dbReference>
<dbReference type="OrthoDB" id="9789256at2"/>
<dbReference type="Gene3D" id="1.10.150.130">
    <property type="match status" value="1"/>
</dbReference>
<keyword evidence="9" id="KW-1185">Reference proteome</keyword>
<dbReference type="RefSeq" id="WP_092912744.1">
    <property type="nucleotide sequence ID" value="NZ_FOXB01000022.1"/>
</dbReference>
<gene>
    <name evidence="8" type="ORF">SAMN05216234_12230</name>
</gene>
<dbReference type="Proteomes" id="UP000199227">
    <property type="component" value="Unassembled WGS sequence"/>
</dbReference>
<evidence type="ECO:0000313" key="8">
    <source>
        <dbReference type="EMBL" id="SFP50055.1"/>
    </source>
</evidence>
<evidence type="ECO:0000256" key="2">
    <source>
        <dbReference type="ARBA" id="ARBA00022908"/>
    </source>
</evidence>
<evidence type="ECO:0000313" key="9">
    <source>
        <dbReference type="Proteomes" id="UP000199227"/>
    </source>
</evidence>
<dbReference type="Pfam" id="PF00589">
    <property type="entry name" value="Phage_integrase"/>
    <property type="match status" value="1"/>
</dbReference>
<dbReference type="InterPro" id="IPR013762">
    <property type="entry name" value="Integrase-like_cat_sf"/>
</dbReference>
<name>A0A1I5QUX1_9BACT</name>
<feature type="domain" description="Tyr recombinase" evidence="6">
    <location>
        <begin position="185"/>
        <end position="363"/>
    </location>
</feature>
<evidence type="ECO:0000256" key="1">
    <source>
        <dbReference type="ARBA" id="ARBA00008857"/>
    </source>
</evidence>
<dbReference type="PROSITE" id="PS51898">
    <property type="entry name" value="TYR_RECOMBINASE"/>
    <property type="match status" value="1"/>
</dbReference>
<evidence type="ECO:0000259" key="7">
    <source>
        <dbReference type="PROSITE" id="PS51900"/>
    </source>
</evidence>
<dbReference type="PANTHER" id="PTHR30349">
    <property type="entry name" value="PHAGE INTEGRASE-RELATED"/>
    <property type="match status" value="1"/>
</dbReference>
<evidence type="ECO:0000256" key="4">
    <source>
        <dbReference type="ARBA" id="ARBA00023172"/>
    </source>
</evidence>
<dbReference type="PANTHER" id="PTHR30349:SF64">
    <property type="entry name" value="PROPHAGE INTEGRASE INTD-RELATED"/>
    <property type="match status" value="1"/>
</dbReference>
<organism evidence="8 9">
    <name type="scientific">Hydrogenimonas thermophila</name>
    <dbReference type="NCBI Taxonomy" id="223786"/>
    <lineage>
        <taxon>Bacteria</taxon>
        <taxon>Pseudomonadati</taxon>
        <taxon>Campylobacterota</taxon>
        <taxon>Epsilonproteobacteria</taxon>
        <taxon>Campylobacterales</taxon>
        <taxon>Hydrogenimonadaceae</taxon>
        <taxon>Hydrogenimonas</taxon>
    </lineage>
</organism>
<comment type="similarity">
    <text evidence="1">Belongs to the 'phage' integrase family.</text>
</comment>
<keyword evidence="4" id="KW-0233">DNA recombination</keyword>
<protein>
    <submittedName>
        <fullName evidence="8">Site-specific recombinase XerD</fullName>
    </submittedName>
</protein>
<sequence length="371" mass="43459">MARVRSKKYPGVYLNKLENGDISYSITYKDEQDKKVWLTVGRKSQGITEPFCNQKRNEILNKIRLGEDIPVKHKKRNRYTLQNAFDDYIEWAKVNKKTWEKNDKGTYEKHIEPDFGKRGLTSLTSEDFEKLKTKKLQEGLSPKTVQHILGTARQIINYAIRNKKVKNFENPIGNGRVKMPKIDNQKLGFFTKEQATELLKRLKQLKSKRMYYLTLILLHTGARFSEVASLTWQDVNFDNNLIYFKATKDGKARHIVMSEPLREAIEELYENRTSNLVIPSKNGEQIAQMPRQWQLIVDELIQGNSKAGKYRLTVHSLRHTHASWLAMAGMDLMHIQQQLGHKTIEMTQRYSHLIPDKRHEMTQEIFKKVEV</sequence>
<dbReference type="EMBL" id="FOXB01000022">
    <property type="protein sequence ID" value="SFP50055.1"/>
    <property type="molecule type" value="Genomic_DNA"/>
</dbReference>
<keyword evidence="3 5" id="KW-0238">DNA-binding</keyword>